<feature type="region of interest" description="Disordered" evidence="1">
    <location>
        <begin position="313"/>
        <end position="340"/>
    </location>
</feature>
<reference evidence="2 3" key="1">
    <citation type="submission" date="2020-11" db="EMBL/GenBank/DDBJ databases">
        <title>Fusibacter basophilias sp. nov.</title>
        <authorList>
            <person name="Qiu D."/>
        </authorList>
    </citation>
    <scope>NUCLEOTIDE SEQUENCE [LARGE SCALE GENOMIC DNA]</scope>
    <source>
        <strain evidence="2 3">Q10-2</strain>
    </source>
</reference>
<accession>A0ABR9ZXP1</accession>
<evidence type="ECO:0000256" key="1">
    <source>
        <dbReference type="SAM" id="MobiDB-lite"/>
    </source>
</evidence>
<keyword evidence="3" id="KW-1185">Reference proteome</keyword>
<evidence type="ECO:0008006" key="4">
    <source>
        <dbReference type="Google" id="ProtNLM"/>
    </source>
</evidence>
<dbReference type="EMBL" id="JADKNH010000014">
    <property type="protein sequence ID" value="MBF4695222.1"/>
    <property type="molecule type" value="Genomic_DNA"/>
</dbReference>
<comment type="caution">
    <text evidence="2">The sequence shown here is derived from an EMBL/GenBank/DDBJ whole genome shotgun (WGS) entry which is preliminary data.</text>
</comment>
<evidence type="ECO:0000313" key="2">
    <source>
        <dbReference type="EMBL" id="MBF4695222.1"/>
    </source>
</evidence>
<name>A0ABR9ZXP1_9FIRM</name>
<dbReference type="RefSeq" id="WP_194703465.1">
    <property type="nucleotide sequence ID" value="NZ_JADKNH010000014.1"/>
</dbReference>
<proteinExistence type="predicted"/>
<protein>
    <recommendedName>
        <fullName evidence="4">Flagellar hook-length control protein FliK</fullName>
    </recommendedName>
</protein>
<sequence length="745" mass="83037">MKINQLLQSLKSEQKYNLKPREQSTGEKLLESFKSKTPGVNQLASKYQVNLSEKEVKTIDDFVKKTEGPLNDKLNTVEIALYKGIDINEDNLETIHSALTENPDMDVEILLPKKDESIGTEGPEGKKLEDIIDNLKLPENLKEALKTAIREGASIKDAVKAVAKQIVDTLPEQYRDMLKGVLESGGLKDLSDAMISLAKEVALTPDQITAILSIGINPNQPVDANQGSLNFQNDVMRIQELIDAIKASEKASEAKSLNPDALLSVLKEMVSDLQADSRSSKGIHSLEVLVNSDPTVKTFISDFLKDTLGEAVESDVSNPKEDGSTKVDHANAEGDAQGWTSTPELDEATILFALEQMLGAVTQTHQDILQSFDVKTYIVETITEKSAALQAEFEATKDELVHMTRTDQMPTEESVQKAINLLEKTIMKSEVALYTDMGTEKKLLVMSGQLANAQKYLLSGDVEKAIGLIKETHEQLQKIHVNMNPKKIQSFATERVKETLEMLRPEAERAQVKSTTLKEEVSKILDLQKDMSGDRSARDILEVLRSLGLNHEVETAEALSKKTDVTKMDHINENIKEILLKLMKEDSSNRNIEETLMSLTGQQMMNDSGQNQQGGQRFQFFNLPFEDDLEINNMKVYMTGNNNNETLDYKNSELYFGMTLKHLGETGIKIQIKDEKVSVTVMNDHVAVFSEAFSALEQEVNAIGYAFDVAHLEPYKAEKPFTLTGEIAPSEPYHYDAKKGFDFKI</sequence>
<organism evidence="2 3">
    <name type="scientific">Fusibacter ferrireducens</name>
    <dbReference type="NCBI Taxonomy" id="2785058"/>
    <lineage>
        <taxon>Bacteria</taxon>
        <taxon>Bacillati</taxon>
        <taxon>Bacillota</taxon>
        <taxon>Clostridia</taxon>
        <taxon>Eubacteriales</taxon>
        <taxon>Eubacteriales Family XII. Incertae Sedis</taxon>
        <taxon>Fusibacter</taxon>
    </lineage>
</organism>
<gene>
    <name evidence="2" type="ORF">ISU02_19145</name>
</gene>
<feature type="compositionally biased region" description="Basic and acidic residues" evidence="1">
    <location>
        <begin position="318"/>
        <end position="332"/>
    </location>
</feature>
<dbReference type="Proteomes" id="UP000614200">
    <property type="component" value="Unassembled WGS sequence"/>
</dbReference>
<evidence type="ECO:0000313" key="3">
    <source>
        <dbReference type="Proteomes" id="UP000614200"/>
    </source>
</evidence>